<dbReference type="RefSeq" id="WP_090049595.1">
    <property type="nucleotide sequence ID" value="NZ_FNCC01000006.1"/>
</dbReference>
<dbReference type="Pfam" id="PF12840">
    <property type="entry name" value="HTH_20"/>
    <property type="match status" value="1"/>
</dbReference>
<dbReference type="InterPro" id="IPR011991">
    <property type="entry name" value="ArsR-like_HTH"/>
</dbReference>
<dbReference type="InterPro" id="IPR001845">
    <property type="entry name" value="HTH_ArsR_DNA-bd_dom"/>
</dbReference>
<dbReference type="Gene3D" id="1.10.10.10">
    <property type="entry name" value="Winged helix-like DNA-binding domain superfamily/Winged helix DNA-binding domain"/>
    <property type="match status" value="1"/>
</dbReference>
<dbReference type="GO" id="GO:0003700">
    <property type="term" value="F:DNA-binding transcription factor activity"/>
    <property type="evidence" value="ECO:0007669"/>
    <property type="project" value="InterPro"/>
</dbReference>
<organism evidence="2 3">
    <name type="scientific">Lentzea fradiae</name>
    <dbReference type="NCBI Taxonomy" id="200378"/>
    <lineage>
        <taxon>Bacteria</taxon>
        <taxon>Bacillati</taxon>
        <taxon>Actinomycetota</taxon>
        <taxon>Actinomycetes</taxon>
        <taxon>Pseudonocardiales</taxon>
        <taxon>Pseudonocardiaceae</taxon>
        <taxon>Lentzea</taxon>
    </lineage>
</organism>
<dbReference type="OrthoDB" id="7945987at2"/>
<evidence type="ECO:0000313" key="2">
    <source>
        <dbReference type="EMBL" id="SDG18217.1"/>
    </source>
</evidence>
<feature type="domain" description="HTH arsR-type" evidence="1">
    <location>
        <begin position="10"/>
        <end position="97"/>
    </location>
</feature>
<protein>
    <submittedName>
        <fullName evidence="2">Predicted transcriptional regulator, ArsR family</fullName>
    </submittedName>
</protein>
<accession>A0A1G7S5D0</accession>
<dbReference type="AlphaFoldDB" id="A0A1G7S5D0"/>
<dbReference type="EMBL" id="FNCC01000006">
    <property type="protein sequence ID" value="SDG18217.1"/>
    <property type="molecule type" value="Genomic_DNA"/>
</dbReference>
<gene>
    <name evidence="2" type="ORF">SAMN05216553_10656</name>
</gene>
<dbReference type="SMART" id="SM00418">
    <property type="entry name" value="HTH_ARSR"/>
    <property type="match status" value="1"/>
</dbReference>
<name>A0A1G7S5D0_9PSEU</name>
<keyword evidence="3" id="KW-1185">Reference proteome</keyword>
<reference evidence="3" key="1">
    <citation type="submission" date="2016-10" db="EMBL/GenBank/DDBJ databases">
        <authorList>
            <person name="Varghese N."/>
            <person name="Submissions S."/>
        </authorList>
    </citation>
    <scope>NUCLEOTIDE SEQUENCE [LARGE SCALE GENOMIC DNA]</scope>
    <source>
        <strain evidence="3">CGMCC 4.3506</strain>
    </source>
</reference>
<dbReference type="InterPro" id="IPR036388">
    <property type="entry name" value="WH-like_DNA-bd_sf"/>
</dbReference>
<sequence length="185" mass="20911">MTDTPITDPKALRALSHPFRWKLLELLTEQGAKTATQCSEVLGESVASCSYHLNMLAKYGFVTEVEGPGRQKPWQVVRRRQSISPDELDGEAAMAAEAAAMAYLDQEFERIRDRIRQREHMPAEWRDVVGTQGTVKFLTAEEAAELVADLQALLDKYDERRMNPELRPEGSRAVRLFLSHTVAPE</sequence>
<dbReference type="SUPFAM" id="SSF46785">
    <property type="entry name" value="Winged helix' DNA-binding domain"/>
    <property type="match status" value="1"/>
</dbReference>
<dbReference type="InterPro" id="IPR036390">
    <property type="entry name" value="WH_DNA-bd_sf"/>
</dbReference>
<dbReference type="STRING" id="200378.SAMN05216553_10656"/>
<dbReference type="Proteomes" id="UP000199623">
    <property type="component" value="Unassembled WGS sequence"/>
</dbReference>
<evidence type="ECO:0000259" key="1">
    <source>
        <dbReference type="SMART" id="SM00418"/>
    </source>
</evidence>
<proteinExistence type="predicted"/>
<dbReference type="CDD" id="cd00090">
    <property type="entry name" value="HTH_ARSR"/>
    <property type="match status" value="1"/>
</dbReference>
<evidence type="ECO:0000313" key="3">
    <source>
        <dbReference type="Proteomes" id="UP000199623"/>
    </source>
</evidence>